<dbReference type="SMART" id="SM01126">
    <property type="entry name" value="DDE_Tnp_IS1595"/>
    <property type="match status" value="1"/>
</dbReference>
<accession>A0A7W6IBM9</accession>
<sequence>MKVVTLVERDGPARSFVVGNVDAETVSSILEEQVHQETVLNTDEAAYYKKVGKKFAAHESVNHAASEYARGTMSTNRVEGFISLLKRGLIGMYHKVGTQHLSLYCAEFDFRWNTRTFKDTERMAAIITRFAGVRVKYGGQRQRAIAMNYNYAL</sequence>
<evidence type="ECO:0000313" key="3">
    <source>
        <dbReference type="Proteomes" id="UP000519439"/>
    </source>
</evidence>
<comment type="caution">
    <text evidence="2">The sequence shown here is derived from an EMBL/GenBank/DDBJ whole genome shotgun (WGS) entry which is preliminary data.</text>
</comment>
<proteinExistence type="predicted"/>
<evidence type="ECO:0000313" key="2">
    <source>
        <dbReference type="EMBL" id="MBB4038435.1"/>
    </source>
</evidence>
<organism evidence="2 3">
    <name type="scientific">Microvirga flocculans</name>
    <dbReference type="NCBI Taxonomy" id="217168"/>
    <lineage>
        <taxon>Bacteria</taxon>
        <taxon>Pseudomonadati</taxon>
        <taxon>Pseudomonadota</taxon>
        <taxon>Alphaproteobacteria</taxon>
        <taxon>Hyphomicrobiales</taxon>
        <taxon>Methylobacteriaceae</taxon>
        <taxon>Microvirga</taxon>
    </lineage>
</organism>
<dbReference type="Pfam" id="PF12762">
    <property type="entry name" value="DDE_Tnp_IS1595"/>
    <property type="match status" value="1"/>
</dbReference>
<evidence type="ECO:0000259" key="1">
    <source>
        <dbReference type="SMART" id="SM01126"/>
    </source>
</evidence>
<dbReference type="Proteomes" id="UP000519439">
    <property type="component" value="Unassembled WGS sequence"/>
</dbReference>
<reference evidence="2 3" key="1">
    <citation type="submission" date="2020-08" db="EMBL/GenBank/DDBJ databases">
        <title>Genomic Encyclopedia of Type Strains, Phase IV (KMG-IV): sequencing the most valuable type-strain genomes for metagenomic binning, comparative biology and taxonomic classification.</title>
        <authorList>
            <person name="Goeker M."/>
        </authorList>
    </citation>
    <scope>NUCLEOTIDE SEQUENCE [LARGE SCALE GENOMIC DNA]</scope>
    <source>
        <strain evidence="2 3">DSM 15743</strain>
    </source>
</reference>
<feature type="domain" description="ISXO2-like transposase" evidence="1">
    <location>
        <begin position="3"/>
        <end position="113"/>
    </location>
</feature>
<dbReference type="AlphaFoldDB" id="A0A7W6IBM9"/>
<dbReference type="NCBIfam" id="NF033547">
    <property type="entry name" value="transpos_IS1595"/>
    <property type="match status" value="1"/>
</dbReference>
<protein>
    <recommendedName>
        <fullName evidence="1">ISXO2-like transposase domain-containing protein</fullName>
    </recommendedName>
</protein>
<dbReference type="EMBL" id="JACIDC010000001">
    <property type="protein sequence ID" value="MBB4038435.1"/>
    <property type="molecule type" value="Genomic_DNA"/>
</dbReference>
<name>A0A7W6IBM9_9HYPH</name>
<dbReference type="InterPro" id="IPR024445">
    <property type="entry name" value="Tnp_ISXO2-like"/>
</dbReference>
<keyword evidence="3" id="KW-1185">Reference proteome</keyword>
<gene>
    <name evidence="2" type="ORF">GGR34_000064</name>
</gene>